<dbReference type="AlphaFoldDB" id="A0A3A8KHH2"/>
<keyword evidence="2" id="KW-1185">Reference proteome</keyword>
<organism evidence="1 2">
    <name type="scientific">Corallococcus carmarthensis</name>
    <dbReference type="NCBI Taxonomy" id="2316728"/>
    <lineage>
        <taxon>Bacteria</taxon>
        <taxon>Pseudomonadati</taxon>
        <taxon>Myxococcota</taxon>
        <taxon>Myxococcia</taxon>
        <taxon>Myxococcales</taxon>
        <taxon>Cystobacterineae</taxon>
        <taxon>Myxococcaceae</taxon>
        <taxon>Corallococcus</taxon>
    </lineage>
</organism>
<dbReference type="Proteomes" id="UP000268313">
    <property type="component" value="Unassembled WGS sequence"/>
</dbReference>
<evidence type="ECO:0008006" key="3">
    <source>
        <dbReference type="Google" id="ProtNLM"/>
    </source>
</evidence>
<proteinExistence type="predicted"/>
<dbReference type="OrthoDB" id="5384438at2"/>
<gene>
    <name evidence="1" type="ORF">D7X32_13420</name>
</gene>
<dbReference type="EMBL" id="RAWE01000038">
    <property type="protein sequence ID" value="RKH03651.1"/>
    <property type="molecule type" value="Genomic_DNA"/>
</dbReference>
<protein>
    <recommendedName>
        <fullName evidence="3">HK97 gp10 family phage protein</fullName>
    </recommendedName>
</protein>
<sequence length="148" mass="16991">MPVRVKLDLAPLLKLRQQPQRVLRKLEKPCYATVRHALDLSLFDVPRGDRSVEYDEHGNEMPSERPLAETGFLDGPEYHLDRRLSVTWVAGYAHHAAGAIHEGVHWDRDIVNPEPHFLKKAFRRSRTIGRKGVKAALEQALKEMFPPK</sequence>
<accession>A0A3A8KHH2</accession>
<reference evidence="2" key="1">
    <citation type="submission" date="2018-09" db="EMBL/GenBank/DDBJ databases">
        <authorList>
            <person name="Livingstone P.G."/>
            <person name="Whitworth D.E."/>
        </authorList>
    </citation>
    <scope>NUCLEOTIDE SEQUENCE [LARGE SCALE GENOMIC DNA]</scope>
    <source>
        <strain evidence="2">CA043D</strain>
    </source>
</reference>
<evidence type="ECO:0000313" key="2">
    <source>
        <dbReference type="Proteomes" id="UP000268313"/>
    </source>
</evidence>
<evidence type="ECO:0000313" key="1">
    <source>
        <dbReference type="EMBL" id="RKH03651.1"/>
    </source>
</evidence>
<comment type="caution">
    <text evidence="1">The sequence shown here is derived from an EMBL/GenBank/DDBJ whole genome shotgun (WGS) entry which is preliminary data.</text>
</comment>
<name>A0A3A8KHH2_9BACT</name>